<geneLocation type="mitochondrion" evidence="2"/>
<dbReference type="EMBL" id="JN227086">
    <property type="protein sequence ID" value="AEL89286.1"/>
    <property type="molecule type" value="Genomic_DNA"/>
</dbReference>
<feature type="transmembrane region" description="Helical" evidence="1">
    <location>
        <begin position="115"/>
        <end position="135"/>
    </location>
</feature>
<keyword evidence="2" id="KW-0496">Mitochondrion</keyword>
<protein>
    <submittedName>
        <fullName evidence="2">Ymf62</fullName>
    </submittedName>
</protein>
<name>G1FLE4_ICHMU</name>
<accession>G1FLE4</accession>
<keyword evidence="1" id="KW-0472">Membrane</keyword>
<evidence type="ECO:0000313" key="2">
    <source>
        <dbReference type="EMBL" id="AEL89286.1"/>
    </source>
</evidence>
<feature type="transmembrane region" description="Helical" evidence="1">
    <location>
        <begin position="6"/>
        <end position="23"/>
    </location>
</feature>
<proteinExistence type="predicted"/>
<dbReference type="RefSeq" id="YP_004841744.1">
    <property type="nucleotide sequence ID" value="NC_015981.1"/>
</dbReference>
<keyword evidence="1" id="KW-1133">Transmembrane helix</keyword>
<feature type="transmembrane region" description="Helical" evidence="1">
    <location>
        <begin position="53"/>
        <end position="74"/>
    </location>
</feature>
<sequence length="252" mass="30827">MILNFIYHYIMIFFSDLFIYIYILFKFFYFTETLLLQLLLLYTLMLLFNSNNIYYILLYFFIIIIYMGLIICYFNCELFTGFLWVTEFTVIFIALILFFFLNIDGLILKYNNNISNIYTNITYLLSFIFFVNIKFNLLNELINFEFLNFYILFNDFYESINNLYMNDFSILYLSYYKINSILFIIITLILFLASLVCVSLYKNNKNLIFYKFYYFFSKFNINKIFFNSTFIRKQNLSYQSNLKASLLIFNNK</sequence>
<reference evidence="2" key="1">
    <citation type="submission" date="2011-07" db="EMBL/GenBank/DDBJ databases">
        <authorList>
            <person name="Coyne R."/>
            <person name="Brami D."/>
            <person name="Johnson J."/>
            <person name="Hostetler J."/>
            <person name="Hannick L."/>
            <person name="Clark T."/>
            <person name="Cassidy-Hanley D."/>
            <person name="Inman J."/>
        </authorList>
    </citation>
    <scope>NUCLEOTIDE SEQUENCE</scope>
    <source>
        <strain evidence="2">G5</strain>
    </source>
</reference>
<feature type="transmembrane region" description="Helical" evidence="1">
    <location>
        <begin position="81"/>
        <end position="103"/>
    </location>
</feature>
<feature type="transmembrane region" description="Helical" evidence="1">
    <location>
        <begin position="28"/>
        <end position="47"/>
    </location>
</feature>
<keyword evidence="1" id="KW-0812">Transmembrane</keyword>
<organism evidence="2">
    <name type="scientific">Ichthyophthirius multifiliis</name>
    <name type="common">White spot disease agent</name>
    <name type="synonym">Ich</name>
    <dbReference type="NCBI Taxonomy" id="5932"/>
    <lineage>
        <taxon>Eukaryota</taxon>
        <taxon>Sar</taxon>
        <taxon>Alveolata</taxon>
        <taxon>Ciliophora</taxon>
        <taxon>Intramacronucleata</taxon>
        <taxon>Oligohymenophorea</taxon>
        <taxon>Hymenostomatida</taxon>
        <taxon>Ophryoglenina</taxon>
        <taxon>Ichthyophthirius</taxon>
    </lineage>
</organism>
<evidence type="ECO:0000256" key="1">
    <source>
        <dbReference type="SAM" id="Phobius"/>
    </source>
</evidence>
<feature type="transmembrane region" description="Helical" evidence="1">
    <location>
        <begin position="180"/>
        <end position="201"/>
    </location>
</feature>
<dbReference type="AlphaFoldDB" id="G1FLE4"/>
<gene>
    <name evidence="2" type="ORF">IMG5_M206986</name>
</gene>
<dbReference type="GeneID" id="11123015"/>